<protein>
    <submittedName>
        <fullName evidence="2">Uncharacterized protein</fullName>
    </submittedName>
</protein>
<name>A0A5E7FKY4_PSEFL</name>
<evidence type="ECO:0000313" key="3">
    <source>
        <dbReference type="Proteomes" id="UP000337909"/>
    </source>
</evidence>
<dbReference type="Proteomes" id="UP000337909">
    <property type="component" value="Unassembled WGS sequence"/>
</dbReference>
<evidence type="ECO:0000313" key="2">
    <source>
        <dbReference type="EMBL" id="VVO39564.1"/>
    </source>
</evidence>
<feature type="compositionally biased region" description="Gly residues" evidence="1">
    <location>
        <begin position="339"/>
        <end position="349"/>
    </location>
</feature>
<dbReference type="EMBL" id="CABVHQ010000106">
    <property type="protein sequence ID" value="VVO39564.1"/>
    <property type="molecule type" value="Genomic_DNA"/>
</dbReference>
<dbReference type="AlphaFoldDB" id="A0A5E7FKY4"/>
<proteinExistence type="predicted"/>
<gene>
    <name evidence="2" type="ORF">PS691_05608</name>
</gene>
<organism evidence="2 3">
    <name type="scientific">Pseudomonas fluorescens</name>
    <dbReference type="NCBI Taxonomy" id="294"/>
    <lineage>
        <taxon>Bacteria</taxon>
        <taxon>Pseudomonadati</taxon>
        <taxon>Pseudomonadota</taxon>
        <taxon>Gammaproteobacteria</taxon>
        <taxon>Pseudomonadales</taxon>
        <taxon>Pseudomonadaceae</taxon>
        <taxon>Pseudomonas</taxon>
    </lineage>
</organism>
<sequence>MPGQCRVGHVFAAAHQGIGLGQRLELRVEGEGFVQGIGETLPAGTARPQLSGCLVVTDGGMASDRAFDQCQFTATQAGAFARRVVIGAAAGLPGIDRERLAIEGAIQGLAEQGVGNQAEAAGQAIAGQLDDFSLLLQAHAFQSFIAQGGQYVGPGTIMAVKQSQRLHQLIGPAWQLRGEAGDGGRGGLLGNSPDLRTVFFRGGGAGQQYWPAAGDHQAFAVHRQAALDQRLEAARASHPGQRPAREGQEQLAGAGAQNQFVVSDQPAAIGVFDQQLFRAGAGDHPGAGVVMDVAAGFEFFAQAARLIRQAGLGAVAPDLPARQRVVIEQDDVCSAGCRGEGGGHAGGPGPDDQQVGVFAHA</sequence>
<accession>A0A5E7FKY4</accession>
<feature type="region of interest" description="Disordered" evidence="1">
    <location>
        <begin position="234"/>
        <end position="253"/>
    </location>
</feature>
<evidence type="ECO:0000256" key="1">
    <source>
        <dbReference type="SAM" id="MobiDB-lite"/>
    </source>
</evidence>
<feature type="region of interest" description="Disordered" evidence="1">
    <location>
        <begin position="339"/>
        <end position="361"/>
    </location>
</feature>
<reference evidence="2 3" key="1">
    <citation type="submission" date="2019-09" db="EMBL/GenBank/DDBJ databases">
        <authorList>
            <person name="Chandra G."/>
            <person name="Truman W A."/>
        </authorList>
    </citation>
    <scope>NUCLEOTIDE SEQUENCE [LARGE SCALE GENOMIC DNA]</scope>
    <source>
        <strain evidence="2">PS691</strain>
    </source>
</reference>